<protein>
    <submittedName>
        <fullName evidence="1">Uncharacterized protein</fullName>
    </submittedName>
</protein>
<gene>
    <name evidence="1" type="ORF">LKACC12383_02567</name>
</gene>
<dbReference type="EMBL" id="MXAL01000016">
    <property type="protein sequence ID" value="OWF31953.1"/>
    <property type="molecule type" value="Genomic_DNA"/>
</dbReference>
<evidence type="ECO:0000313" key="2">
    <source>
        <dbReference type="Proteomes" id="UP000196649"/>
    </source>
</evidence>
<evidence type="ECO:0000313" key="1">
    <source>
        <dbReference type="EMBL" id="OWF31953.1"/>
    </source>
</evidence>
<dbReference type="Proteomes" id="UP000196649">
    <property type="component" value="Unassembled WGS sequence"/>
</dbReference>
<reference evidence="1 2" key="1">
    <citation type="submission" date="2017-03" db="EMBL/GenBank/DDBJ databases">
        <title>Genome sequence of Lactobacillus kimchii KACC 12383.</title>
        <authorList>
            <person name="Chun J."/>
        </authorList>
    </citation>
    <scope>NUCLEOTIDE SEQUENCE [LARGE SCALE GENOMIC DNA]</scope>
    <source>
        <strain evidence="1 2">KACC 12383</strain>
    </source>
</reference>
<proteinExistence type="predicted"/>
<name>A0A210P644_9LACO</name>
<organism evidence="1 2">
    <name type="scientific">Companilactobacillus kimchii</name>
    <dbReference type="NCBI Taxonomy" id="2801452"/>
    <lineage>
        <taxon>Bacteria</taxon>
        <taxon>Bacillati</taxon>
        <taxon>Bacillota</taxon>
        <taxon>Bacilli</taxon>
        <taxon>Lactobacillales</taxon>
        <taxon>Lactobacillaceae</taxon>
        <taxon>Companilactobacillus</taxon>
    </lineage>
</organism>
<accession>A0A210P644</accession>
<comment type="caution">
    <text evidence="1">The sequence shown here is derived from an EMBL/GenBank/DDBJ whole genome shotgun (WGS) entry which is preliminary data.</text>
</comment>
<dbReference type="AlphaFoldDB" id="A0A210P644"/>
<sequence length="85" mass="9973">MTANKDILAIDKAVDQLAKVSEEIGQRTEQIEKVKGEKYLAILQGIDDPTYQYQIDDLECHRDELYNNQSRARADVYEKFEHYYS</sequence>
<dbReference type="RefSeq" id="WP_054642065.1">
    <property type="nucleotide sequence ID" value="NZ_LNUB01000002.1"/>
</dbReference>